<name>A0A6J4VCH2_9BACT</name>
<dbReference type="Gene3D" id="1.25.40.10">
    <property type="entry name" value="Tetratricopeptide repeat domain"/>
    <property type="match status" value="2"/>
</dbReference>
<dbReference type="GO" id="GO:0004016">
    <property type="term" value="F:adenylate cyclase activity"/>
    <property type="evidence" value="ECO:0007669"/>
    <property type="project" value="UniProtKB-EC"/>
</dbReference>
<dbReference type="InterPro" id="IPR051476">
    <property type="entry name" value="Bac_ResReg_Asp_Phosphatase"/>
</dbReference>
<keyword evidence="4 6" id="KW-0802">TPR repeat</keyword>
<evidence type="ECO:0000256" key="5">
    <source>
        <dbReference type="ARBA" id="ARBA00038253"/>
    </source>
</evidence>
<evidence type="ECO:0000256" key="3">
    <source>
        <dbReference type="ARBA" id="ARBA00022737"/>
    </source>
</evidence>
<dbReference type="InterPro" id="IPR011990">
    <property type="entry name" value="TPR-like_helical_dom_sf"/>
</dbReference>
<keyword evidence="7" id="KW-0456">Lyase</keyword>
<evidence type="ECO:0000256" key="2">
    <source>
        <dbReference type="ARBA" id="ARBA00022490"/>
    </source>
</evidence>
<feature type="repeat" description="TPR" evidence="6">
    <location>
        <begin position="168"/>
        <end position="201"/>
    </location>
</feature>
<sequence length="605" mass="65809">MFGRWRKTPHGLEGHPLYRLALQVQRGKLTLEEASERVDSTRELRDLADNQLTNLDRRIGDVLAIDRGLAFTLASLNHAVAKQKGFRRVQVDSALRLSELTYNSSARAALLRDALEASRKSGYRRGEKTALSRLAEIYVQEGRVDEAIACYREQIEGAKAGGYAAIDVESLLALGDLYRERGTIDEALDVFERAVRAAGAAGQPRGQIEALTRAAELHFLRGTPTVALGSLEQGLVIAEAARDRELEAELATLLGDLLRELRRVDEALAAYGRALALSGEDVGAQMRILRGLVPLCAEAGRWEATADYARQGLLLSSGAEPALEVAWLLDLALALLELGRGQEGVDAARDALIIARAIDPGGQLVHDALGRLGTVLAECGEWDEATATLEEALTLSNARGDREAEATWLTHLARAAWYTGDTATAVRRYDEALGGARATGDRPLQAHILGSLGTLLREGGQPRRSLEYYQEALDLGKLAGEGREVVRYLTLLGRTYSELRQPDDARRSFLEALALARRIDDKRGLVEVHRRFAVHLGARRDREGTLAQLEAATAIVGELGDPRLDAATLGELAAAQEEFGRREESAASYRRLLANAEGLEDLAAT</sequence>
<dbReference type="InterPro" id="IPR019734">
    <property type="entry name" value="TPR_rpt"/>
</dbReference>
<dbReference type="PANTHER" id="PTHR46630:SF1">
    <property type="entry name" value="TETRATRICOPEPTIDE REPEAT PROTEIN 29"/>
    <property type="match status" value="1"/>
</dbReference>
<proteinExistence type="inferred from homology"/>
<evidence type="ECO:0000256" key="6">
    <source>
        <dbReference type="PROSITE-ProRule" id="PRU00339"/>
    </source>
</evidence>
<keyword evidence="2" id="KW-0963">Cytoplasm</keyword>
<dbReference type="SUPFAM" id="SSF48452">
    <property type="entry name" value="TPR-like"/>
    <property type="match status" value="3"/>
</dbReference>
<evidence type="ECO:0000256" key="1">
    <source>
        <dbReference type="ARBA" id="ARBA00004496"/>
    </source>
</evidence>
<accession>A0A6J4VCH2</accession>
<gene>
    <name evidence="7" type="ORF">AVDCRST_MAG88-2745</name>
</gene>
<protein>
    <submittedName>
        <fullName evidence="7">Adenylate cyclase</fullName>
        <ecNumber evidence="7">4.6.1.1</ecNumber>
    </submittedName>
</protein>
<dbReference type="EMBL" id="CADCWM010000667">
    <property type="protein sequence ID" value="CAA9575151.1"/>
    <property type="molecule type" value="Genomic_DNA"/>
</dbReference>
<dbReference type="PANTHER" id="PTHR46630">
    <property type="entry name" value="TETRATRICOPEPTIDE REPEAT PROTEIN 29"/>
    <property type="match status" value="1"/>
</dbReference>
<dbReference type="SMART" id="SM00028">
    <property type="entry name" value="TPR"/>
    <property type="match status" value="8"/>
</dbReference>
<dbReference type="GO" id="GO:0005737">
    <property type="term" value="C:cytoplasm"/>
    <property type="evidence" value="ECO:0007669"/>
    <property type="project" value="UniProtKB-SubCell"/>
</dbReference>
<dbReference type="PROSITE" id="PS50005">
    <property type="entry name" value="TPR"/>
    <property type="match status" value="2"/>
</dbReference>
<dbReference type="AlphaFoldDB" id="A0A6J4VCH2"/>
<dbReference type="Pfam" id="PF13181">
    <property type="entry name" value="TPR_8"/>
    <property type="match status" value="1"/>
</dbReference>
<comment type="similarity">
    <text evidence="5">Belongs to the Rap family.</text>
</comment>
<feature type="non-terminal residue" evidence="7">
    <location>
        <position position="605"/>
    </location>
</feature>
<dbReference type="Pfam" id="PF13424">
    <property type="entry name" value="TPR_12"/>
    <property type="match status" value="3"/>
</dbReference>
<reference evidence="7" key="1">
    <citation type="submission" date="2020-02" db="EMBL/GenBank/DDBJ databases">
        <authorList>
            <person name="Meier V. D."/>
        </authorList>
    </citation>
    <scope>NUCLEOTIDE SEQUENCE</scope>
    <source>
        <strain evidence="7">AVDCRST_MAG88</strain>
    </source>
</reference>
<keyword evidence="3" id="KW-0677">Repeat</keyword>
<feature type="repeat" description="TPR" evidence="6">
    <location>
        <begin position="248"/>
        <end position="281"/>
    </location>
</feature>
<dbReference type="EC" id="4.6.1.1" evidence="7"/>
<comment type="subcellular location">
    <subcellularLocation>
        <location evidence="1">Cytoplasm</location>
    </subcellularLocation>
</comment>
<evidence type="ECO:0000256" key="4">
    <source>
        <dbReference type="ARBA" id="ARBA00022803"/>
    </source>
</evidence>
<organism evidence="7">
    <name type="scientific">uncultured Thermomicrobiales bacterium</name>
    <dbReference type="NCBI Taxonomy" id="1645740"/>
    <lineage>
        <taxon>Bacteria</taxon>
        <taxon>Pseudomonadati</taxon>
        <taxon>Thermomicrobiota</taxon>
        <taxon>Thermomicrobia</taxon>
        <taxon>Thermomicrobiales</taxon>
        <taxon>environmental samples</taxon>
    </lineage>
</organism>
<evidence type="ECO:0000313" key="7">
    <source>
        <dbReference type="EMBL" id="CAA9575151.1"/>
    </source>
</evidence>